<reference evidence="1 2" key="1">
    <citation type="journal article" date="2017" name="Nat. Commun.">
        <title>Genome assembly with in vitro proximity ligation data and whole-genome triplication in lettuce.</title>
        <authorList>
            <person name="Reyes-Chin-Wo S."/>
            <person name="Wang Z."/>
            <person name="Yang X."/>
            <person name="Kozik A."/>
            <person name="Arikit S."/>
            <person name="Song C."/>
            <person name="Xia L."/>
            <person name="Froenicke L."/>
            <person name="Lavelle D.O."/>
            <person name="Truco M.J."/>
            <person name="Xia R."/>
            <person name="Zhu S."/>
            <person name="Xu C."/>
            <person name="Xu H."/>
            <person name="Xu X."/>
            <person name="Cox K."/>
            <person name="Korf I."/>
            <person name="Meyers B.C."/>
            <person name="Michelmore R.W."/>
        </authorList>
    </citation>
    <scope>NUCLEOTIDE SEQUENCE [LARGE SCALE GENOMIC DNA]</scope>
    <source>
        <strain evidence="2">cv. Salinas</strain>
        <tissue evidence="1">Seedlings</tissue>
    </source>
</reference>
<sequence>MIGDRSSGSSSSSLTSNYKNLLCNCGEQPKIWTSTTRKNLGRHFIRYPNSIDLGIHWYKSILNELHRENMKLFKENMNLSKKNMDMENC</sequence>
<dbReference type="AlphaFoldDB" id="A0A9R1VYZ4"/>
<proteinExistence type="predicted"/>
<dbReference type="EMBL" id="NBSK02000003">
    <property type="protein sequence ID" value="KAJ0215236.1"/>
    <property type="molecule type" value="Genomic_DNA"/>
</dbReference>
<protein>
    <submittedName>
        <fullName evidence="1">Uncharacterized protein</fullName>
    </submittedName>
</protein>
<dbReference type="Proteomes" id="UP000235145">
    <property type="component" value="Unassembled WGS sequence"/>
</dbReference>
<name>A0A9R1VYZ4_LACSA</name>
<keyword evidence="2" id="KW-1185">Reference proteome</keyword>
<gene>
    <name evidence="1" type="ORF">LSAT_V11C300104710</name>
</gene>
<evidence type="ECO:0000313" key="1">
    <source>
        <dbReference type="EMBL" id="KAJ0215236.1"/>
    </source>
</evidence>
<accession>A0A9R1VYZ4</accession>
<evidence type="ECO:0000313" key="2">
    <source>
        <dbReference type="Proteomes" id="UP000235145"/>
    </source>
</evidence>
<comment type="caution">
    <text evidence="1">The sequence shown here is derived from an EMBL/GenBank/DDBJ whole genome shotgun (WGS) entry which is preliminary data.</text>
</comment>
<organism evidence="1 2">
    <name type="scientific">Lactuca sativa</name>
    <name type="common">Garden lettuce</name>
    <dbReference type="NCBI Taxonomy" id="4236"/>
    <lineage>
        <taxon>Eukaryota</taxon>
        <taxon>Viridiplantae</taxon>
        <taxon>Streptophyta</taxon>
        <taxon>Embryophyta</taxon>
        <taxon>Tracheophyta</taxon>
        <taxon>Spermatophyta</taxon>
        <taxon>Magnoliopsida</taxon>
        <taxon>eudicotyledons</taxon>
        <taxon>Gunneridae</taxon>
        <taxon>Pentapetalae</taxon>
        <taxon>asterids</taxon>
        <taxon>campanulids</taxon>
        <taxon>Asterales</taxon>
        <taxon>Asteraceae</taxon>
        <taxon>Cichorioideae</taxon>
        <taxon>Cichorieae</taxon>
        <taxon>Lactucinae</taxon>
        <taxon>Lactuca</taxon>
    </lineage>
</organism>